<evidence type="ECO:0000313" key="3">
    <source>
        <dbReference type="EMBL" id="CAF4051271.1"/>
    </source>
</evidence>
<dbReference type="Gene3D" id="2.60.120.200">
    <property type="match status" value="2"/>
</dbReference>
<name>A0A814QZ30_9BILA</name>
<dbReference type="Proteomes" id="UP000663860">
    <property type="component" value="Unassembled WGS sequence"/>
</dbReference>
<dbReference type="EMBL" id="CAJNOE010000294">
    <property type="protein sequence ID" value="CAF1126268.1"/>
    <property type="molecule type" value="Genomic_DNA"/>
</dbReference>
<dbReference type="AlphaFoldDB" id="A0A814QZ30"/>
<gene>
    <name evidence="2" type="ORF">IZO911_LOCUS24429</name>
    <name evidence="3" type="ORF">KXQ929_LOCUS31550</name>
</gene>
<feature type="chain" id="PRO_5036410692" evidence="1">
    <location>
        <begin position="21"/>
        <end position="612"/>
    </location>
</feature>
<feature type="signal peptide" evidence="1">
    <location>
        <begin position="1"/>
        <end position="20"/>
    </location>
</feature>
<protein>
    <submittedName>
        <fullName evidence="2">Uncharacterized protein</fullName>
    </submittedName>
</protein>
<evidence type="ECO:0000313" key="4">
    <source>
        <dbReference type="Proteomes" id="UP000663860"/>
    </source>
</evidence>
<comment type="caution">
    <text evidence="2">The sequence shown here is derived from an EMBL/GenBank/DDBJ whole genome shotgun (WGS) entry which is preliminary data.</text>
</comment>
<proteinExistence type="predicted"/>
<dbReference type="EMBL" id="CAJOBB010003640">
    <property type="protein sequence ID" value="CAF4051271.1"/>
    <property type="molecule type" value="Genomic_DNA"/>
</dbReference>
<dbReference type="Pfam" id="PF13385">
    <property type="entry name" value="Laminin_G_3"/>
    <property type="match status" value="2"/>
</dbReference>
<organism evidence="2 4">
    <name type="scientific">Adineta steineri</name>
    <dbReference type="NCBI Taxonomy" id="433720"/>
    <lineage>
        <taxon>Eukaryota</taxon>
        <taxon>Metazoa</taxon>
        <taxon>Spiralia</taxon>
        <taxon>Gnathifera</taxon>
        <taxon>Rotifera</taxon>
        <taxon>Eurotatoria</taxon>
        <taxon>Bdelloidea</taxon>
        <taxon>Adinetida</taxon>
        <taxon>Adinetidae</taxon>
        <taxon>Adineta</taxon>
    </lineage>
</organism>
<dbReference type="SUPFAM" id="SSF49899">
    <property type="entry name" value="Concanavalin A-like lectins/glucanases"/>
    <property type="match status" value="2"/>
</dbReference>
<dbReference type="Proteomes" id="UP000663868">
    <property type="component" value="Unassembled WGS sequence"/>
</dbReference>
<reference evidence="2" key="1">
    <citation type="submission" date="2021-02" db="EMBL/GenBank/DDBJ databases">
        <authorList>
            <person name="Nowell W R."/>
        </authorList>
    </citation>
    <scope>NUCLEOTIDE SEQUENCE</scope>
</reference>
<dbReference type="InterPro" id="IPR013320">
    <property type="entry name" value="ConA-like_dom_sf"/>
</dbReference>
<keyword evidence="1" id="KW-0732">Signal</keyword>
<sequence>MSKWNFSLLRLLITINFVQSQTFQSIMTFEESGTDFIPANPIELIESYTNIPTMMLCYTKCNMNPLCRTFVGDSTYPFICRLYQGSIDTGSIVNSLSSTSRVFSLYYDVVYYQSYNQVCNPNVPAFDRYLVCINRLWTCPSGTYWNDAMCLNQVYYESLCNTNEMCREDIGLTCSSTCNKCLCNSTAIWNSTSCVASTCPSLLPSDSSLTALWLFNGDVSDSMNNYNGTIIGTSSFTNGYVGQSLVFSADSYVQLSYINFYQRSFTIELWIYMKNTTYDASIFGQCPSLDTDQCLHIGMNIYSTLHFGFWEDDTDAVTTIFVTNQWYHVAFVYDYDRRERLIYVNGIAESLYVSYSDAPHLYLGQSGDTTLGKVLPFTGEYIGYIDHVSINYRAKTANEILDDATLVAYYSFDCGSILDSGPNLLHGSATGQTFITGRNKDAIQFNSLTSYFQASGFTALGMINQSFSISLWIKPLNVNGTLIHLSTISNGTGTCMPILGFSMSGNIIARIPNIDVYGPILPINIWTHIIYTFSVTNGINLYINGTLYGSSNSSITRDGPNLPFYITIANQLSGITSCISGNINNMPYAGGVDELRIYSREINASEICLLSS</sequence>
<evidence type="ECO:0000256" key="1">
    <source>
        <dbReference type="SAM" id="SignalP"/>
    </source>
</evidence>
<accession>A0A814QZ30</accession>
<evidence type="ECO:0000313" key="2">
    <source>
        <dbReference type="EMBL" id="CAF1126268.1"/>
    </source>
</evidence>